<accession>A0A2T7P5U6</accession>
<sequence length="65" mass="7256">MSTYPDDRKATQLASDFILSCRQQQLSVRYKWQLLSCLTGKAAGRSNPLVKTAEAMCETTSKPQC</sequence>
<dbReference type="Proteomes" id="UP000245119">
    <property type="component" value="Linkage Group LG6"/>
</dbReference>
<keyword evidence="2" id="KW-1185">Reference proteome</keyword>
<reference evidence="1 2" key="1">
    <citation type="submission" date="2018-04" db="EMBL/GenBank/DDBJ databases">
        <title>The genome of golden apple snail Pomacea canaliculata provides insight into stress tolerance and invasive adaptation.</title>
        <authorList>
            <person name="Liu C."/>
            <person name="Liu B."/>
            <person name="Ren Y."/>
            <person name="Zhang Y."/>
            <person name="Wang H."/>
            <person name="Li S."/>
            <person name="Jiang F."/>
            <person name="Yin L."/>
            <person name="Zhang G."/>
            <person name="Qian W."/>
            <person name="Fan W."/>
        </authorList>
    </citation>
    <scope>NUCLEOTIDE SEQUENCE [LARGE SCALE GENOMIC DNA]</scope>
    <source>
        <strain evidence="1">SZHN2017</strain>
        <tissue evidence="1">Muscle</tissue>
    </source>
</reference>
<proteinExistence type="predicted"/>
<organism evidence="1 2">
    <name type="scientific">Pomacea canaliculata</name>
    <name type="common">Golden apple snail</name>
    <dbReference type="NCBI Taxonomy" id="400727"/>
    <lineage>
        <taxon>Eukaryota</taxon>
        <taxon>Metazoa</taxon>
        <taxon>Spiralia</taxon>
        <taxon>Lophotrochozoa</taxon>
        <taxon>Mollusca</taxon>
        <taxon>Gastropoda</taxon>
        <taxon>Caenogastropoda</taxon>
        <taxon>Architaenioglossa</taxon>
        <taxon>Ampullarioidea</taxon>
        <taxon>Ampullariidae</taxon>
        <taxon>Pomacea</taxon>
    </lineage>
</organism>
<name>A0A2T7P5U6_POMCA</name>
<dbReference type="EMBL" id="PZQS01000006">
    <property type="protein sequence ID" value="PVD28781.1"/>
    <property type="molecule type" value="Genomic_DNA"/>
</dbReference>
<evidence type="ECO:0000313" key="1">
    <source>
        <dbReference type="EMBL" id="PVD28781.1"/>
    </source>
</evidence>
<dbReference type="AlphaFoldDB" id="A0A2T7P5U6"/>
<gene>
    <name evidence="1" type="ORF">C0Q70_11376</name>
</gene>
<evidence type="ECO:0000313" key="2">
    <source>
        <dbReference type="Proteomes" id="UP000245119"/>
    </source>
</evidence>
<protein>
    <submittedName>
        <fullName evidence="1">Uncharacterized protein</fullName>
    </submittedName>
</protein>
<comment type="caution">
    <text evidence="1">The sequence shown here is derived from an EMBL/GenBank/DDBJ whole genome shotgun (WGS) entry which is preliminary data.</text>
</comment>